<dbReference type="Proteomes" id="UP001470230">
    <property type="component" value="Unassembled WGS sequence"/>
</dbReference>
<evidence type="ECO:0000313" key="3">
    <source>
        <dbReference type="EMBL" id="KAK8888156.1"/>
    </source>
</evidence>
<dbReference type="Gene3D" id="1.20.920.10">
    <property type="entry name" value="Bromodomain-like"/>
    <property type="match status" value="1"/>
</dbReference>
<name>A0ABR2KBM6_9EUKA</name>
<gene>
    <name evidence="3" type="ORF">M9Y10_039219</name>
</gene>
<sequence length="205" mass="23790">MFENAPNFVASKGNERPVFFNHVREKLNQSKYETVFQFVLDVRTIFRNAQEAVNGDIYYKTGAKLLSEKFEGYLCKGYLTNNRQDNNIFQLSQYFDEMSKVFHPQDKLIKKQKISKEPAATIFIEEIPENVAVSQINTGFKILKNLPSLLSVSFHMESMQRNSISFSNCLCINASLMKDEVKNNLYEFLLKKLKEEAQTDHVSYV</sequence>
<dbReference type="InterPro" id="IPR001487">
    <property type="entry name" value="Bromodomain"/>
</dbReference>
<evidence type="ECO:0000313" key="4">
    <source>
        <dbReference type="Proteomes" id="UP001470230"/>
    </source>
</evidence>
<dbReference type="Pfam" id="PF00439">
    <property type="entry name" value="Bromodomain"/>
    <property type="match status" value="1"/>
</dbReference>
<dbReference type="SUPFAM" id="SSF47370">
    <property type="entry name" value="Bromodomain"/>
    <property type="match status" value="1"/>
</dbReference>
<dbReference type="InterPro" id="IPR036427">
    <property type="entry name" value="Bromodomain-like_sf"/>
</dbReference>
<reference evidence="3 4" key="1">
    <citation type="submission" date="2024-04" db="EMBL/GenBank/DDBJ databases">
        <title>Tritrichomonas musculus Genome.</title>
        <authorList>
            <person name="Alves-Ferreira E."/>
            <person name="Grigg M."/>
            <person name="Lorenzi H."/>
            <person name="Galac M."/>
        </authorList>
    </citation>
    <scope>NUCLEOTIDE SEQUENCE [LARGE SCALE GENOMIC DNA]</scope>
    <source>
        <strain evidence="3 4">EAF2021</strain>
    </source>
</reference>
<evidence type="ECO:0000259" key="2">
    <source>
        <dbReference type="Pfam" id="PF00439"/>
    </source>
</evidence>
<organism evidence="3 4">
    <name type="scientific">Tritrichomonas musculus</name>
    <dbReference type="NCBI Taxonomy" id="1915356"/>
    <lineage>
        <taxon>Eukaryota</taxon>
        <taxon>Metamonada</taxon>
        <taxon>Parabasalia</taxon>
        <taxon>Tritrichomonadida</taxon>
        <taxon>Tritrichomonadidae</taxon>
        <taxon>Tritrichomonas</taxon>
    </lineage>
</organism>
<comment type="caution">
    <text evidence="3">The sequence shown here is derived from an EMBL/GenBank/DDBJ whole genome shotgun (WGS) entry which is preliminary data.</text>
</comment>
<dbReference type="EMBL" id="JAPFFF010000006">
    <property type="protein sequence ID" value="KAK8888156.1"/>
    <property type="molecule type" value="Genomic_DNA"/>
</dbReference>
<feature type="domain" description="Bromo" evidence="2">
    <location>
        <begin position="15"/>
        <end position="52"/>
    </location>
</feature>
<protein>
    <recommendedName>
        <fullName evidence="2">Bromo domain-containing protein</fullName>
    </recommendedName>
</protein>
<evidence type="ECO:0000256" key="1">
    <source>
        <dbReference type="ARBA" id="ARBA00023117"/>
    </source>
</evidence>
<accession>A0ABR2KBM6</accession>
<keyword evidence="1" id="KW-0103">Bromodomain</keyword>
<proteinExistence type="predicted"/>
<keyword evidence="4" id="KW-1185">Reference proteome</keyword>